<protein>
    <recommendedName>
        <fullName evidence="8">Probable membrane transporter protein</fullName>
    </recommendedName>
</protein>
<comment type="similarity">
    <text evidence="2 8">Belongs to the 4-toluene sulfonate uptake permease (TSUP) (TC 2.A.102) family.</text>
</comment>
<comment type="caution">
    <text evidence="9">The sequence shown here is derived from an EMBL/GenBank/DDBJ whole genome shotgun (WGS) entry which is preliminary data.</text>
</comment>
<keyword evidence="10" id="KW-1185">Reference proteome</keyword>
<feature type="transmembrane region" description="Helical" evidence="8">
    <location>
        <begin position="70"/>
        <end position="91"/>
    </location>
</feature>
<reference evidence="9" key="1">
    <citation type="journal article" date="2022" name="Int. J. Syst. Evol. Microbiol.">
        <title>Prevotella lacticifex sp. nov., isolated from the rumen of cows.</title>
        <authorList>
            <person name="Shinkai T."/>
            <person name="Ikeyama N."/>
            <person name="Kumagai M."/>
            <person name="Ohmori H."/>
            <person name="Sakamoto M."/>
            <person name="Ohkuma M."/>
            <person name="Mitsumori M."/>
        </authorList>
    </citation>
    <scope>NUCLEOTIDE SEQUENCE</scope>
    <source>
        <strain evidence="9">R5076</strain>
    </source>
</reference>
<keyword evidence="3" id="KW-0813">Transport</keyword>
<accession>A0A9R1CBM6</accession>
<sequence>MEMYFILTLVGLVAGTLSGSVGFGGGMILLPVITYFYGVEIAVPVSTIAQMMSNLSRAAMGWRQIHWRQVAWFLVPALPLTALGAFGFSVVDKTIMTRVLCVSDSVLGDEGQG</sequence>
<comment type="subcellular location">
    <subcellularLocation>
        <location evidence="1 8">Cell membrane</location>
        <topology evidence="1 8">Multi-pass membrane protein</topology>
    </subcellularLocation>
</comment>
<proteinExistence type="inferred from homology"/>
<name>A0A9R1CBM6_9BACT</name>
<keyword evidence="5 8" id="KW-0812">Transmembrane</keyword>
<dbReference type="AlphaFoldDB" id="A0A9R1CBM6"/>
<evidence type="ECO:0000256" key="1">
    <source>
        <dbReference type="ARBA" id="ARBA00004651"/>
    </source>
</evidence>
<evidence type="ECO:0000256" key="6">
    <source>
        <dbReference type="ARBA" id="ARBA00022989"/>
    </source>
</evidence>
<dbReference type="InterPro" id="IPR052017">
    <property type="entry name" value="TSUP"/>
</dbReference>
<organism evidence="9 10">
    <name type="scientific">Prevotella lacticifex</name>
    <dbReference type="NCBI Taxonomy" id="2854755"/>
    <lineage>
        <taxon>Bacteria</taxon>
        <taxon>Pseudomonadati</taxon>
        <taxon>Bacteroidota</taxon>
        <taxon>Bacteroidia</taxon>
        <taxon>Bacteroidales</taxon>
        <taxon>Prevotellaceae</taxon>
        <taxon>Prevotella</taxon>
    </lineage>
</organism>
<dbReference type="EMBL" id="BPUB01000002">
    <property type="protein sequence ID" value="GJG59605.1"/>
    <property type="molecule type" value="Genomic_DNA"/>
</dbReference>
<evidence type="ECO:0000313" key="10">
    <source>
        <dbReference type="Proteomes" id="UP000825483"/>
    </source>
</evidence>
<evidence type="ECO:0000256" key="4">
    <source>
        <dbReference type="ARBA" id="ARBA00022475"/>
    </source>
</evidence>
<keyword evidence="6 8" id="KW-1133">Transmembrane helix</keyword>
<dbReference type="Proteomes" id="UP000825483">
    <property type="component" value="Unassembled WGS sequence"/>
</dbReference>
<evidence type="ECO:0000256" key="5">
    <source>
        <dbReference type="ARBA" id="ARBA00022692"/>
    </source>
</evidence>
<dbReference type="InterPro" id="IPR002781">
    <property type="entry name" value="TM_pro_TauE-like"/>
</dbReference>
<dbReference type="PANTHER" id="PTHR30269">
    <property type="entry name" value="TRANSMEMBRANE PROTEIN YFCA"/>
    <property type="match status" value="1"/>
</dbReference>
<keyword evidence="7 8" id="KW-0472">Membrane</keyword>
<evidence type="ECO:0000256" key="8">
    <source>
        <dbReference type="RuleBase" id="RU363041"/>
    </source>
</evidence>
<keyword evidence="4 8" id="KW-1003">Cell membrane</keyword>
<evidence type="ECO:0000256" key="7">
    <source>
        <dbReference type="ARBA" id="ARBA00023136"/>
    </source>
</evidence>
<dbReference type="GO" id="GO:0005886">
    <property type="term" value="C:plasma membrane"/>
    <property type="evidence" value="ECO:0007669"/>
    <property type="project" value="UniProtKB-SubCell"/>
</dbReference>
<evidence type="ECO:0000313" key="9">
    <source>
        <dbReference type="EMBL" id="GJG59605.1"/>
    </source>
</evidence>
<evidence type="ECO:0000256" key="3">
    <source>
        <dbReference type="ARBA" id="ARBA00022448"/>
    </source>
</evidence>
<dbReference type="Pfam" id="PF01925">
    <property type="entry name" value="TauE"/>
    <property type="match status" value="1"/>
</dbReference>
<dbReference type="PANTHER" id="PTHR30269:SF37">
    <property type="entry name" value="MEMBRANE TRANSPORTER PROTEIN"/>
    <property type="match status" value="1"/>
</dbReference>
<gene>
    <name evidence="9" type="ORF">PRLR5076_24560</name>
</gene>
<evidence type="ECO:0000256" key="2">
    <source>
        <dbReference type="ARBA" id="ARBA00009142"/>
    </source>
</evidence>
<dbReference type="RefSeq" id="WP_262902829.1">
    <property type="nucleotide sequence ID" value="NZ_BPTU01000002.1"/>
</dbReference>